<dbReference type="Pfam" id="PF13443">
    <property type="entry name" value="HTH_26"/>
    <property type="match status" value="1"/>
</dbReference>
<protein>
    <submittedName>
        <fullName evidence="2">XRE family transcriptional regulator</fullName>
    </submittedName>
</protein>
<evidence type="ECO:0000313" key="2">
    <source>
        <dbReference type="EMBL" id="TGV00576.1"/>
    </source>
</evidence>
<evidence type="ECO:0000313" key="3">
    <source>
        <dbReference type="Proteomes" id="UP000307602"/>
    </source>
</evidence>
<accession>A0A4S1DRL2</accession>
<dbReference type="InterPro" id="IPR001387">
    <property type="entry name" value="Cro/C1-type_HTH"/>
</dbReference>
<dbReference type="AlphaFoldDB" id="A0A4S1DRL2"/>
<organism evidence="2 3">
    <name type="scientific">Flavivirga rizhaonensis</name>
    <dbReference type="NCBI Taxonomy" id="2559571"/>
    <lineage>
        <taxon>Bacteria</taxon>
        <taxon>Pseudomonadati</taxon>
        <taxon>Bacteroidota</taxon>
        <taxon>Flavobacteriia</taxon>
        <taxon>Flavobacteriales</taxon>
        <taxon>Flavobacteriaceae</taxon>
        <taxon>Flavivirga</taxon>
    </lineage>
</organism>
<comment type="caution">
    <text evidence="2">The sequence shown here is derived from an EMBL/GenBank/DDBJ whole genome shotgun (WGS) entry which is preliminary data.</text>
</comment>
<dbReference type="InterPro" id="IPR010982">
    <property type="entry name" value="Lambda_DNA-bd_dom_sf"/>
</dbReference>
<sequence length="73" mass="8371">MTELGLFLSRKSVNRSDVSRKTGISKTRLSELANNERTKLRVDELYLIALAIDVDPCDIFKEVCKDLKLKEEN</sequence>
<dbReference type="RefSeq" id="WP_135878819.1">
    <property type="nucleotide sequence ID" value="NZ_SRSO01000039.1"/>
</dbReference>
<evidence type="ECO:0000259" key="1">
    <source>
        <dbReference type="PROSITE" id="PS50943"/>
    </source>
</evidence>
<proteinExistence type="predicted"/>
<name>A0A4S1DRL2_9FLAO</name>
<feature type="domain" description="HTH cro/C1-type" evidence="1">
    <location>
        <begin position="16"/>
        <end position="59"/>
    </location>
</feature>
<keyword evidence="3" id="KW-1185">Reference proteome</keyword>
<dbReference type="Gene3D" id="1.10.260.40">
    <property type="entry name" value="lambda repressor-like DNA-binding domains"/>
    <property type="match status" value="1"/>
</dbReference>
<gene>
    <name evidence="2" type="ORF">EM932_19140</name>
</gene>
<dbReference type="GO" id="GO:0003677">
    <property type="term" value="F:DNA binding"/>
    <property type="evidence" value="ECO:0007669"/>
    <property type="project" value="InterPro"/>
</dbReference>
<dbReference type="SUPFAM" id="SSF47413">
    <property type="entry name" value="lambda repressor-like DNA-binding domains"/>
    <property type="match status" value="1"/>
</dbReference>
<dbReference type="OrthoDB" id="1123008at2"/>
<dbReference type="EMBL" id="SRSO01000039">
    <property type="protein sequence ID" value="TGV00576.1"/>
    <property type="molecule type" value="Genomic_DNA"/>
</dbReference>
<reference evidence="2 3" key="1">
    <citation type="submission" date="2019-04" db="EMBL/GenBank/DDBJ databases">
        <authorList>
            <person name="Liu A."/>
        </authorList>
    </citation>
    <scope>NUCLEOTIDE SEQUENCE [LARGE SCALE GENOMIC DNA]</scope>
    <source>
        <strain evidence="2 3">RZ03</strain>
    </source>
</reference>
<dbReference type="PROSITE" id="PS50943">
    <property type="entry name" value="HTH_CROC1"/>
    <property type="match status" value="1"/>
</dbReference>
<dbReference type="Proteomes" id="UP000307602">
    <property type="component" value="Unassembled WGS sequence"/>
</dbReference>